<dbReference type="Proteomes" id="UP000026962">
    <property type="component" value="Chromosome 5"/>
</dbReference>
<organism evidence="2">
    <name type="scientific">Oryza punctata</name>
    <name type="common">Red rice</name>
    <dbReference type="NCBI Taxonomy" id="4537"/>
    <lineage>
        <taxon>Eukaryota</taxon>
        <taxon>Viridiplantae</taxon>
        <taxon>Streptophyta</taxon>
        <taxon>Embryophyta</taxon>
        <taxon>Tracheophyta</taxon>
        <taxon>Spermatophyta</taxon>
        <taxon>Magnoliopsida</taxon>
        <taxon>Liliopsida</taxon>
        <taxon>Poales</taxon>
        <taxon>Poaceae</taxon>
        <taxon>BOP clade</taxon>
        <taxon>Oryzoideae</taxon>
        <taxon>Oryzeae</taxon>
        <taxon>Oryzinae</taxon>
        <taxon>Oryza</taxon>
    </lineage>
</organism>
<evidence type="ECO:0000313" key="3">
    <source>
        <dbReference type="Proteomes" id="UP000026962"/>
    </source>
</evidence>
<reference evidence="2" key="2">
    <citation type="submission" date="2018-05" db="EMBL/GenBank/DDBJ databases">
        <title>OpunRS2 (Oryza punctata Reference Sequence Version 2).</title>
        <authorList>
            <person name="Zhang J."/>
            <person name="Kudrna D."/>
            <person name="Lee S."/>
            <person name="Talag J."/>
            <person name="Welchert J."/>
            <person name="Wing R.A."/>
        </authorList>
    </citation>
    <scope>NUCLEOTIDE SEQUENCE [LARGE SCALE GENOMIC DNA]</scope>
</reference>
<feature type="chain" id="PRO_5002365881" evidence="1">
    <location>
        <begin position="25"/>
        <end position="61"/>
    </location>
</feature>
<dbReference type="EnsemblPlants" id="OPUNC05G06310.1">
    <property type="protein sequence ID" value="OPUNC05G06310.1"/>
    <property type="gene ID" value="OPUNC05G06310"/>
</dbReference>
<evidence type="ECO:0000313" key="2">
    <source>
        <dbReference type="EnsemblPlants" id="OPUNC05G06310.1"/>
    </source>
</evidence>
<protein>
    <submittedName>
        <fullName evidence="2">Uncharacterized protein</fullName>
    </submittedName>
</protein>
<accession>A0A0E0KZN4</accession>
<reference evidence="2" key="1">
    <citation type="submission" date="2015-04" db="UniProtKB">
        <authorList>
            <consortium name="EnsemblPlants"/>
        </authorList>
    </citation>
    <scope>IDENTIFICATION</scope>
</reference>
<feature type="signal peptide" evidence="1">
    <location>
        <begin position="1"/>
        <end position="24"/>
    </location>
</feature>
<sequence length="61" mass="6255">MKLAVTAAIHRLLVFRVMATDADAGVPSGKTGCTTDADAEVRQGACDEGCLLQFATTVVAS</sequence>
<dbReference type="HOGENOM" id="CLU_2926707_0_0_1"/>
<dbReference type="Gramene" id="OPUNC05G06310.1">
    <property type="protein sequence ID" value="OPUNC05G06310.1"/>
    <property type="gene ID" value="OPUNC05G06310"/>
</dbReference>
<name>A0A0E0KZN4_ORYPU</name>
<dbReference type="AlphaFoldDB" id="A0A0E0KZN4"/>
<keyword evidence="3" id="KW-1185">Reference proteome</keyword>
<evidence type="ECO:0000256" key="1">
    <source>
        <dbReference type="SAM" id="SignalP"/>
    </source>
</evidence>
<proteinExistence type="predicted"/>
<keyword evidence="1" id="KW-0732">Signal</keyword>